<evidence type="ECO:0000313" key="2">
    <source>
        <dbReference type="Proteomes" id="UP000199050"/>
    </source>
</evidence>
<dbReference type="Proteomes" id="UP000199050">
    <property type="component" value="Unassembled WGS sequence"/>
</dbReference>
<gene>
    <name evidence="1" type="ORF">SAMN05216192_17617</name>
</gene>
<organism evidence="1 2">
    <name type="scientific">Paenibacillus typhae</name>
    <dbReference type="NCBI Taxonomy" id="1174501"/>
    <lineage>
        <taxon>Bacteria</taxon>
        <taxon>Bacillati</taxon>
        <taxon>Bacillota</taxon>
        <taxon>Bacilli</taxon>
        <taxon>Bacillales</taxon>
        <taxon>Paenibacillaceae</taxon>
        <taxon>Paenibacillus</taxon>
    </lineage>
</organism>
<dbReference type="EMBL" id="FNDX01000076">
    <property type="protein sequence ID" value="SDL12324.1"/>
    <property type="molecule type" value="Genomic_DNA"/>
</dbReference>
<accession>A0A1G9HHW6</accession>
<protein>
    <recommendedName>
        <fullName evidence="3">SpoIIAA-like</fullName>
    </recommendedName>
</protein>
<evidence type="ECO:0000313" key="1">
    <source>
        <dbReference type="EMBL" id="SDL12324.1"/>
    </source>
</evidence>
<proteinExistence type="predicted"/>
<evidence type="ECO:0008006" key="3">
    <source>
        <dbReference type="Google" id="ProtNLM"/>
    </source>
</evidence>
<dbReference type="AlphaFoldDB" id="A0A1G9HHW6"/>
<sequence>MIVKSPGGSIFPYHYMGGEIHCLKYGSFHSDSESLFNLMKAEEAFIVGQSRCLAVWVDFYETQLTKEVMLEFAGNLARLQPHIRKLAIVGDYFSRHRLQRYLRKQAGVFTVPVQYYSDPEDAKTWLIQ</sequence>
<dbReference type="OrthoDB" id="2057321at2"/>
<keyword evidence="2" id="KW-1185">Reference proteome</keyword>
<dbReference type="Pfam" id="PF11964">
    <property type="entry name" value="SpoIIAA-like"/>
    <property type="match status" value="1"/>
</dbReference>
<name>A0A1G9HHW6_9BACL</name>
<reference evidence="2" key="1">
    <citation type="submission" date="2016-10" db="EMBL/GenBank/DDBJ databases">
        <authorList>
            <person name="Varghese N."/>
            <person name="Submissions S."/>
        </authorList>
    </citation>
    <scope>NUCLEOTIDE SEQUENCE [LARGE SCALE GENOMIC DNA]</scope>
    <source>
        <strain evidence="2">CGMCC 1.11012</strain>
    </source>
</reference>
<dbReference type="RefSeq" id="WP_090720273.1">
    <property type="nucleotide sequence ID" value="NZ_CBCSKY010000094.1"/>
</dbReference>
<dbReference type="InterPro" id="IPR021866">
    <property type="entry name" value="SpoIIAA-like"/>
</dbReference>